<protein>
    <submittedName>
        <fullName evidence="2">FAD-dependent oxidoreductase</fullName>
    </submittedName>
</protein>
<dbReference type="PANTHER" id="PTHR43755">
    <property type="match status" value="1"/>
</dbReference>
<dbReference type="InterPro" id="IPR023753">
    <property type="entry name" value="FAD/NAD-binding_dom"/>
</dbReference>
<organism evidence="2 3">
    <name type="scientific">Amycolatopsis dendrobii</name>
    <dbReference type="NCBI Taxonomy" id="2760662"/>
    <lineage>
        <taxon>Bacteria</taxon>
        <taxon>Bacillati</taxon>
        <taxon>Actinomycetota</taxon>
        <taxon>Actinomycetes</taxon>
        <taxon>Pseudonocardiales</taxon>
        <taxon>Pseudonocardiaceae</taxon>
        <taxon>Amycolatopsis</taxon>
    </lineage>
</organism>
<evidence type="ECO:0000259" key="1">
    <source>
        <dbReference type="Pfam" id="PF07992"/>
    </source>
</evidence>
<name>A0A7W3W692_9PSEU</name>
<comment type="caution">
    <text evidence="2">The sequence shown here is derived from an EMBL/GenBank/DDBJ whole genome shotgun (WGS) entry which is preliminary data.</text>
</comment>
<dbReference type="PRINTS" id="PR00368">
    <property type="entry name" value="FADPNR"/>
</dbReference>
<feature type="domain" description="FAD/NAD(P)-binding" evidence="1">
    <location>
        <begin position="5"/>
        <end position="127"/>
    </location>
</feature>
<gene>
    <name evidence="2" type="ORF">H4281_40685</name>
</gene>
<dbReference type="InterPro" id="IPR052541">
    <property type="entry name" value="SQRD"/>
</dbReference>
<dbReference type="Proteomes" id="UP000526734">
    <property type="component" value="Unassembled WGS sequence"/>
</dbReference>
<dbReference type="EMBL" id="JACGZW010000020">
    <property type="protein sequence ID" value="MBB1159498.1"/>
    <property type="molecule type" value="Genomic_DNA"/>
</dbReference>
<accession>A0A7W3W692</accession>
<dbReference type="Pfam" id="PF07992">
    <property type="entry name" value="Pyr_redox_2"/>
    <property type="match status" value="1"/>
</dbReference>
<dbReference type="PANTHER" id="PTHR43755:SF1">
    <property type="entry name" value="FAD-DEPENDENT PYRIDINE NUCLEOTIDE-DISULPHIDE OXIDOREDUCTASE"/>
    <property type="match status" value="1"/>
</dbReference>
<evidence type="ECO:0000313" key="2">
    <source>
        <dbReference type="EMBL" id="MBB1159498.1"/>
    </source>
</evidence>
<dbReference type="AlphaFoldDB" id="A0A7W3W692"/>
<sequence>MARTEVVVLGSGFAGLETAFRLRARAGEDDVGITVVSDRDDFLYRPGTVRLPFGAAEAPLHVPLAGAFRRRGIGAVIATAEGIDLDRGQVHTSRGRMAYDRLVLATGAASRPEEIPGLAEHAHSIAAAGALHRLGEDLRWAAQHARHGRAQRVLFALPPGNQCAAPLYEVALMLDTWLRRKQIRDGVEIAFDTCEESYVQAFGPKLHELVSRQFEARGIEGRTAATLAKATERSAVFADGSVREFDVLATFPPQVASVHYSGLPCDERGFLRCDPLGRAVLGRPEVFGPGDAGDFPLKLGYLALLQADAAAGAIAAQRRGTTLSAGPSPVVRQVLDLLDDAAFAQIPLAPGDDPARVDESSSRYWVSTGAFWRAGARLAEAALSARFRLGLPFRAGSGWGALGRAPGRTRPNTDNLVERP</sequence>
<proteinExistence type="predicted"/>
<dbReference type="GO" id="GO:0016491">
    <property type="term" value="F:oxidoreductase activity"/>
    <property type="evidence" value="ECO:0007669"/>
    <property type="project" value="InterPro"/>
</dbReference>
<dbReference type="InterPro" id="IPR036188">
    <property type="entry name" value="FAD/NAD-bd_sf"/>
</dbReference>
<dbReference type="Gene3D" id="3.50.50.60">
    <property type="entry name" value="FAD/NAD(P)-binding domain"/>
    <property type="match status" value="2"/>
</dbReference>
<dbReference type="SUPFAM" id="SSF51905">
    <property type="entry name" value="FAD/NAD(P)-binding domain"/>
    <property type="match status" value="2"/>
</dbReference>
<dbReference type="RefSeq" id="WP_182896178.1">
    <property type="nucleotide sequence ID" value="NZ_JACGZW010000020.1"/>
</dbReference>
<keyword evidence="3" id="KW-1185">Reference proteome</keyword>
<evidence type="ECO:0000313" key="3">
    <source>
        <dbReference type="Proteomes" id="UP000526734"/>
    </source>
</evidence>
<reference evidence="2 3" key="1">
    <citation type="submission" date="2020-08" db="EMBL/GenBank/DDBJ databases">
        <title>Amycolatopsis sp. nov. DR6-1 isolated from Dendrobium heterocarpum.</title>
        <authorList>
            <person name="Tedsree N."/>
            <person name="Kuncharoen N."/>
            <person name="Likhitwitayawuid K."/>
            <person name="Tanasupawat S."/>
        </authorList>
    </citation>
    <scope>NUCLEOTIDE SEQUENCE [LARGE SCALE GENOMIC DNA]</scope>
    <source>
        <strain evidence="2 3">DR6-1</strain>
    </source>
</reference>